<proteinExistence type="predicted"/>
<comment type="caution">
    <text evidence="1">The sequence shown here is derived from an EMBL/GenBank/DDBJ whole genome shotgun (WGS) entry which is preliminary data.</text>
</comment>
<gene>
    <name evidence="1" type="ORF">ACEZ3G_07650</name>
</gene>
<evidence type="ECO:0000313" key="2">
    <source>
        <dbReference type="Proteomes" id="UP001595191"/>
    </source>
</evidence>
<reference evidence="1" key="1">
    <citation type="submission" date="2024-09" db="EMBL/GenBank/DDBJ databases">
        <authorList>
            <person name="Liu J."/>
        </authorList>
    </citation>
    <scope>NUCLEOTIDE SEQUENCE</scope>
    <source>
        <strain evidence="1">NBU2967</strain>
    </source>
</reference>
<dbReference type="Proteomes" id="UP001595191">
    <property type="component" value="Unassembled WGS sequence"/>
</dbReference>
<accession>A0ACC7LIJ6</accession>
<organism evidence="1 2">
    <name type="scientific">Meishania litoralis</name>
    <dbReference type="NCBI Taxonomy" id="3434685"/>
    <lineage>
        <taxon>Bacteria</taxon>
        <taxon>Pseudomonadati</taxon>
        <taxon>Bacteroidota</taxon>
        <taxon>Flavobacteriia</taxon>
        <taxon>Flavobacteriales</taxon>
        <taxon>Flavobacteriaceae</taxon>
        <taxon>Meishania</taxon>
    </lineage>
</organism>
<name>A0ACC7LIJ6_9FLAO</name>
<protein>
    <submittedName>
        <fullName evidence="1">Regulatory protein RecX</fullName>
    </submittedName>
</protein>
<keyword evidence="2" id="KW-1185">Reference proteome</keyword>
<dbReference type="EMBL" id="JBHFPV010000001">
    <property type="protein sequence ID" value="MFH6603345.1"/>
    <property type="molecule type" value="Genomic_DNA"/>
</dbReference>
<evidence type="ECO:0000313" key="1">
    <source>
        <dbReference type="EMBL" id="MFH6603345.1"/>
    </source>
</evidence>
<sequence>MARHSKFTFKEALKKLERYCAYQERCHIEVRNKLWELGIRNDEIDQIVVHLINNDYLNEERFAKTFVHGKFSIKKWGRNRIINELEQRKISKYNIASALEEIHEDAYLKSFHLLAEKKWESLASNDLLKRKKKLADYLFYRGWESDLVYAKINELTK</sequence>